<protein>
    <submittedName>
        <fullName evidence="2">Uncharacterized protein</fullName>
    </submittedName>
</protein>
<evidence type="ECO:0000313" key="2">
    <source>
        <dbReference type="EMBL" id="ABM61088.1"/>
    </source>
</evidence>
<feature type="signal peptide" evidence="1">
    <location>
        <begin position="1"/>
        <end position="28"/>
    </location>
</feature>
<keyword evidence="3" id="KW-1185">Reference proteome</keyword>
<dbReference type="HOGENOM" id="CLU_762407_0_0_6"/>
<keyword evidence="1" id="KW-0732">Signal</keyword>
<reference evidence="2 3" key="2">
    <citation type="journal article" date="2013" name="Stand. Genomic Sci.">
        <title>Complete genome sequence of Halorhodospira halophila SL1.</title>
        <authorList>
            <person name="Challacombe J.F."/>
            <person name="Majid S."/>
            <person name="Deole R."/>
            <person name="Brettin T.S."/>
            <person name="Bruce D."/>
            <person name="Delano S.F."/>
            <person name="Detter J.C."/>
            <person name="Gleasner C.D."/>
            <person name="Han C.S."/>
            <person name="Misra M."/>
            <person name="Reitenga K.G."/>
            <person name="Mikhailova N."/>
            <person name="Woyke T."/>
            <person name="Pitluck S."/>
            <person name="Nolan M."/>
            <person name="Land M.L."/>
            <person name="Saunders E."/>
            <person name="Tapia R."/>
            <person name="Lapidus A."/>
            <person name="Ivanova N."/>
            <person name="Hoff W.D."/>
        </authorList>
    </citation>
    <scope>NUCLEOTIDE SEQUENCE [LARGE SCALE GENOMIC DNA]</scope>
    <source>
        <strain evidence="3">DSM 244 / SL1</strain>
    </source>
</reference>
<dbReference type="KEGG" id="hha:Hhal_0294"/>
<gene>
    <name evidence="2" type="ordered locus">Hhal_0294</name>
</gene>
<sequence>MGSRKLRRSAAWSLGVFLAGAVGSQAHAGEVVLSAAGYGADEESARAAALNALSERVAVTVESDQEVRTTLADDEVSEEMDARIASRARGFFEGVEYSDPEAARDDYRVEARLRESGVLRTLESLLRQVDRDYGRLDAEEIEAVTDRADFGLALVPFAAEPDAAAAEEAAEQLAAHRDEAIQYLDYARLTPDLIPDEAELHVGDRVLDNRQEQLVPPGRYRYRAKADGYRTERRRIDLVAHTHKTLEIELVPVAEHGVALDLPEDTRSAVAGVLGRHDIEVDAHAERTVQLRIEQRHLSRVADQDYYALEARIEAHRGGQPVAEHTGGIDRVAEGDLEERRRALAEALTEAVISGESGEALLQ</sequence>
<dbReference type="AlphaFoldDB" id="A1WTS6"/>
<dbReference type="STRING" id="349124.Hhal_0294"/>
<dbReference type="eggNOG" id="ENOG502ZKHA">
    <property type="taxonomic scope" value="Bacteria"/>
</dbReference>
<dbReference type="OrthoDB" id="5794375at2"/>
<organism evidence="2 3">
    <name type="scientific">Halorhodospira halophila (strain DSM 244 / SL1)</name>
    <name type="common">Ectothiorhodospira halophila (strain DSM 244 / SL1)</name>
    <dbReference type="NCBI Taxonomy" id="349124"/>
    <lineage>
        <taxon>Bacteria</taxon>
        <taxon>Pseudomonadati</taxon>
        <taxon>Pseudomonadota</taxon>
        <taxon>Gammaproteobacteria</taxon>
        <taxon>Chromatiales</taxon>
        <taxon>Ectothiorhodospiraceae</taxon>
        <taxon>Halorhodospira</taxon>
    </lineage>
</organism>
<evidence type="ECO:0000256" key="1">
    <source>
        <dbReference type="SAM" id="SignalP"/>
    </source>
</evidence>
<proteinExistence type="predicted"/>
<feature type="chain" id="PRO_5002640359" evidence="1">
    <location>
        <begin position="29"/>
        <end position="363"/>
    </location>
</feature>
<dbReference type="EMBL" id="CP000544">
    <property type="protein sequence ID" value="ABM61088.1"/>
    <property type="molecule type" value="Genomic_DNA"/>
</dbReference>
<dbReference type="RefSeq" id="WP_011813111.1">
    <property type="nucleotide sequence ID" value="NC_008789.1"/>
</dbReference>
<dbReference type="Proteomes" id="UP000000647">
    <property type="component" value="Chromosome"/>
</dbReference>
<name>A1WTS6_HALHL</name>
<evidence type="ECO:0000313" key="3">
    <source>
        <dbReference type="Proteomes" id="UP000000647"/>
    </source>
</evidence>
<reference evidence="3" key="1">
    <citation type="submission" date="2006-12" db="EMBL/GenBank/DDBJ databases">
        <title>Complete sequence of Halorhodospira halophila SL1.</title>
        <authorList>
            <consortium name="US DOE Joint Genome Institute"/>
            <person name="Copeland A."/>
            <person name="Lucas S."/>
            <person name="Lapidus A."/>
            <person name="Barry K."/>
            <person name="Detter J.C."/>
            <person name="Glavina del Rio T."/>
            <person name="Hammon N."/>
            <person name="Israni S."/>
            <person name="Dalin E."/>
            <person name="Tice H."/>
            <person name="Pitluck S."/>
            <person name="Saunders E."/>
            <person name="Brettin T."/>
            <person name="Bruce D."/>
            <person name="Han C."/>
            <person name="Tapia R."/>
            <person name="Schmutz J."/>
            <person name="Larimer F."/>
            <person name="Land M."/>
            <person name="Hauser L."/>
            <person name="Kyrpides N."/>
            <person name="Mikhailova N."/>
            <person name="Hoff W."/>
            <person name="Richardson P."/>
        </authorList>
    </citation>
    <scope>NUCLEOTIDE SEQUENCE [LARGE SCALE GENOMIC DNA]</scope>
    <source>
        <strain evidence="3">DSM 244 / SL1</strain>
    </source>
</reference>
<accession>A1WTS6</accession>
<dbReference type="Gene3D" id="3.10.28.20">
    <property type="entry name" value="Acetamidase/Formamidase-like domains"/>
    <property type="match status" value="1"/>
</dbReference>